<dbReference type="OrthoDB" id="9816185at2"/>
<dbReference type="RefSeq" id="WP_072403364.1">
    <property type="nucleotide sequence ID" value="NZ_FPKV01000004.1"/>
</dbReference>
<organism evidence="2 3">
    <name type="scientific">Flaviramulus basaltis</name>
    <dbReference type="NCBI Taxonomy" id="369401"/>
    <lineage>
        <taxon>Bacteria</taxon>
        <taxon>Pseudomonadati</taxon>
        <taxon>Bacteroidota</taxon>
        <taxon>Flavobacteriia</taxon>
        <taxon>Flavobacteriales</taxon>
        <taxon>Flavobacteriaceae</taxon>
        <taxon>Flaviramulus</taxon>
    </lineage>
</organism>
<gene>
    <name evidence="2" type="ORF">SAMN05428642_104187</name>
</gene>
<accession>A0A1K2IPU6</accession>
<keyword evidence="3" id="KW-1185">Reference proteome</keyword>
<dbReference type="Pfam" id="PF01844">
    <property type="entry name" value="HNH"/>
    <property type="match status" value="1"/>
</dbReference>
<dbReference type="Proteomes" id="UP000182544">
    <property type="component" value="Unassembled WGS sequence"/>
</dbReference>
<dbReference type="GO" id="GO:0004519">
    <property type="term" value="F:endonuclease activity"/>
    <property type="evidence" value="ECO:0007669"/>
    <property type="project" value="InterPro"/>
</dbReference>
<proteinExistence type="predicted"/>
<dbReference type="STRING" id="369401.SAMN05428642_104187"/>
<sequence>MRNLDCSQEVPNDFFDTVLASKRNSNKDPDYTLRVEGYKPNVRLHFDDYNLRFGSNTLVGINPIGYNGQVRDDLLKLYKYDNSVIQKLKTEITTSINGRIINSCQNCTINAVNSLDHIVPKEEASEFSVHPKNLFPSCSQCNGIKNRFWRENGQFLFLNLYTDSLPNLQYLFPIVNYNNGVPEINFSINNPNGIDGHLYNIISSHYTRLDLINRFILDADGVVSDLQYRIHSLKGELSRQQIIDSIINYENAKRANNGYNYWKSLLTIELVNCKALMDFFFLPKVVGI</sequence>
<name>A0A1K2IPU6_9FLAO</name>
<evidence type="ECO:0000313" key="3">
    <source>
        <dbReference type="Proteomes" id="UP000182544"/>
    </source>
</evidence>
<evidence type="ECO:0000313" key="2">
    <source>
        <dbReference type="EMBL" id="SFZ94449.1"/>
    </source>
</evidence>
<feature type="domain" description="HNH" evidence="1">
    <location>
        <begin position="104"/>
        <end position="147"/>
    </location>
</feature>
<dbReference type="GO" id="GO:0008270">
    <property type="term" value="F:zinc ion binding"/>
    <property type="evidence" value="ECO:0007669"/>
    <property type="project" value="InterPro"/>
</dbReference>
<dbReference type="EMBL" id="FPKV01000004">
    <property type="protein sequence ID" value="SFZ94449.1"/>
    <property type="molecule type" value="Genomic_DNA"/>
</dbReference>
<protein>
    <recommendedName>
        <fullName evidence="1">HNH domain-containing protein</fullName>
    </recommendedName>
</protein>
<dbReference type="Gene3D" id="1.10.30.50">
    <property type="match status" value="1"/>
</dbReference>
<dbReference type="GO" id="GO:0003676">
    <property type="term" value="F:nucleic acid binding"/>
    <property type="evidence" value="ECO:0007669"/>
    <property type="project" value="InterPro"/>
</dbReference>
<dbReference type="InterPro" id="IPR002711">
    <property type="entry name" value="HNH"/>
</dbReference>
<evidence type="ECO:0000259" key="1">
    <source>
        <dbReference type="Pfam" id="PF01844"/>
    </source>
</evidence>
<reference evidence="2 3" key="1">
    <citation type="submission" date="2016-10" db="EMBL/GenBank/DDBJ databases">
        <authorList>
            <person name="de Groot N.N."/>
        </authorList>
    </citation>
    <scope>NUCLEOTIDE SEQUENCE [LARGE SCALE GENOMIC DNA]</scope>
    <source>
        <strain evidence="2 3">DSM 18180</strain>
    </source>
</reference>
<dbReference type="AlphaFoldDB" id="A0A1K2IPU6"/>